<keyword evidence="9" id="KW-0969">Cilium</keyword>
<dbReference type="EMBL" id="NPEF02000005">
    <property type="protein sequence ID" value="MDV6235207.1"/>
    <property type="molecule type" value="Genomic_DNA"/>
</dbReference>
<keyword evidence="7" id="KW-1006">Bacterial flagellum protein export</keyword>
<comment type="similarity">
    <text evidence="2 7">Belongs to the FHIPEP (flagella/HR/invasion proteins export pore) family.</text>
</comment>
<dbReference type="Proteomes" id="UP000232122">
    <property type="component" value="Unassembled WGS sequence"/>
</dbReference>
<feature type="transmembrane region" description="Helical" evidence="7">
    <location>
        <begin position="12"/>
        <end position="28"/>
    </location>
</feature>
<dbReference type="PRINTS" id="PR00949">
    <property type="entry name" value="TYPE3IMAPROT"/>
</dbReference>
<dbReference type="InterPro" id="IPR006301">
    <property type="entry name" value="FlhA"/>
</dbReference>
<dbReference type="PIRSF" id="PIRSF005419">
    <property type="entry name" value="FlhA"/>
    <property type="match status" value="1"/>
</dbReference>
<keyword evidence="7" id="KW-1005">Bacterial flagellum biogenesis</keyword>
<keyword evidence="7" id="KW-0653">Protein transport</keyword>
<feature type="transmembrane region" description="Helical" evidence="7">
    <location>
        <begin position="202"/>
        <end position="221"/>
    </location>
</feature>
<reference evidence="8" key="3">
    <citation type="submission" date="2023-10" db="EMBL/GenBank/DDBJ databases">
        <authorList>
            <person name="Picardeau M."/>
            <person name="Thibeaux R."/>
        </authorList>
    </citation>
    <scope>NUCLEOTIDE SEQUENCE</scope>
    <source>
        <strain evidence="8">ATI7-C-A5</strain>
    </source>
</reference>
<feature type="transmembrane region" description="Helical" evidence="7">
    <location>
        <begin position="111"/>
        <end position="132"/>
    </location>
</feature>
<dbReference type="InterPro" id="IPR042194">
    <property type="entry name" value="FHIPEP_1"/>
</dbReference>
<organism evidence="9">
    <name type="scientific">Leptospira ellisii</name>
    <dbReference type="NCBI Taxonomy" id="2023197"/>
    <lineage>
        <taxon>Bacteria</taxon>
        <taxon>Pseudomonadati</taxon>
        <taxon>Spirochaetota</taxon>
        <taxon>Spirochaetia</taxon>
        <taxon>Leptospirales</taxon>
        <taxon>Leptospiraceae</taxon>
        <taxon>Leptospira</taxon>
    </lineage>
</organism>
<comment type="function">
    <text evidence="7">Required for formation of the rod structure of the flagellar apparatus. Together with FliI and FliH, may constitute the export apparatus of flagellin.</text>
</comment>
<dbReference type="InterPro" id="IPR042193">
    <property type="entry name" value="FHIPEP_3"/>
</dbReference>
<keyword evidence="6 7" id="KW-0472">Membrane</keyword>
<keyword evidence="9" id="KW-0282">Flagellum</keyword>
<comment type="subcellular location">
    <subcellularLocation>
        <location evidence="1 7">Cell membrane</location>
        <topology evidence="1 7">Multi-pass membrane protein</topology>
    </subcellularLocation>
</comment>
<keyword evidence="10" id="KW-1185">Reference proteome</keyword>
<feature type="transmembrane region" description="Helical" evidence="7">
    <location>
        <begin position="35"/>
        <end position="54"/>
    </location>
</feature>
<keyword evidence="4 7" id="KW-0812">Transmembrane</keyword>
<keyword evidence="3 7" id="KW-1003">Cell membrane</keyword>
<dbReference type="Gene3D" id="3.40.50.12790">
    <property type="entry name" value="FHIPEP family, domain 4"/>
    <property type="match status" value="1"/>
</dbReference>
<dbReference type="Pfam" id="PF00771">
    <property type="entry name" value="FHIPEP"/>
    <property type="match status" value="1"/>
</dbReference>
<protein>
    <recommendedName>
        <fullName evidence="7">Flagellar biosynthesis protein FlhA</fullName>
    </recommendedName>
</protein>
<feature type="transmembrane region" description="Helical" evidence="7">
    <location>
        <begin position="241"/>
        <end position="261"/>
    </location>
</feature>
<dbReference type="InterPro" id="IPR001712">
    <property type="entry name" value="T3SS_FHIPEP"/>
</dbReference>
<reference evidence="8 10" key="2">
    <citation type="journal article" date="2018" name="Microb. Genom.">
        <title>Deciphering the unexplored Leptospira diversity from soils uncovers genomic evolution to virulence.</title>
        <authorList>
            <person name="Thibeaux R."/>
            <person name="Iraola G."/>
            <person name="Ferres I."/>
            <person name="Bierque E."/>
            <person name="Girault D."/>
            <person name="Soupe-Gilbert M.E."/>
            <person name="Picardeau M."/>
            <person name="Goarant C."/>
        </authorList>
    </citation>
    <scope>NUCLEOTIDE SEQUENCE [LARGE SCALE GENOMIC DNA]</scope>
    <source>
        <strain evidence="8 10">ATI7-C-A5</strain>
    </source>
</reference>
<accession>A0A2N0BE65</accession>
<evidence type="ECO:0000313" key="8">
    <source>
        <dbReference type="EMBL" id="MDV6235207.1"/>
    </source>
</evidence>
<evidence type="ECO:0000256" key="4">
    <source>
        <dbReference type="ARBA" id="ARBA00022692"/>
    </source>
</evidence>
<dbReference type="Gene3D" id="1.10.8.540">
    <property type="entry name" value="FHIPEP family, domain 3"/>
    <property type="match status" value="1"/>
</dbReference>
<evidence type="ECO:0000256" key="3">
    <source>
        <dbReference type="ARBA" id="ARBA00022475"/>
    </source>
</evidence>
<dbReference type="InterPro" id="IPR042196">
    <property type="entry name" value="FHIPEP_4"/>
</dbReference>
<dbReference type="RefSeq" id="WP_100764458.1">
    <property type="nucleotide sequence ID" value="NZ_NPEF02000005.1"/>
</dbReference>
<evidence type="ECO:0000313" key="9">
    <source>
        <dbReference type="EMBL" id="PJZ94828.1"/>
    </source>
</evidence>
<keyword evidence="9" id="KW-0966">Cell projection</keyword>
<evidence type="ECO:0000256" key="1">
    <source>
        <dbReference type="ARBA" id="ARBA00004651"/>
    </source>
</evidence>
<evidence type="ECO:0000256" key="2">
    <source>
        <dbReference type="ARBA" id="ARBA00008835"/>
    </source>
</evidence>
<dbReference type="EMBL" id="NPEF01000003">
    <property type="protein sequence ID" value="PJZ94828.1"/>
    <property type="molecule type" value="Genomic_DNA"/>
</dbReference>
<feature type="transmembrane region" description="Helical" evidence="7">
    <location>
        <begin position="282"/>
        <end position="315"/>
    </location>
</feature>
<proteinExistence type="inferred from homology"/>
<name>A0A2N0BE65_9LEPT</name>
<dbReference type="GO" id="GO:0005886">
    <property type="term" value="C:plasma membrane"/>
    <property type="evidence" value="ECO:0007669"/>
    <property type="project" value="UniProtKB-SubCell"/>
</dbReference>
<keyword evidence="7" id="KW-0813">Transport</keyword>
<dbReference type="NCBIfam" id="TIGR01398">
    <property type="entry name" value="FlhA"/>
    <property type="match status" value="1"/>
</dbReference>
<dbReference type="GO" id="GO:0044780">
    <property type="term" value="P:bacterial-type flagellum assembly"/>
    <property type="evidence" value="ECO:0007669"/>
    <property type="project" value="InterPro"/>
</dbReference>
<evidence type="ECO:0000313" key="10">
    <source>
        <dbReference type="Proteomes" id="UP000232122"/>
    </source>
</evidence>
<evidence type="ECO:0000256" key="5">
    <source>
        <dbReference type="ARBA" id="ARBA00022989"/>
    </source>
</evidence>
<comment type="caution">
    <text evidence="9">The sequence shown here is derived from an EMBL/GenBank/DDBJ whole genome shotgun (WGS) entry which is preliminary data.</text>
</comment>
<dbReference type="PANTHER" id="PTHR30161">
    <property type="entry name" value="FLAGELLAR EXPORT PROTEIN, MEMBRANE FLHA SUBUNIT-RELATED"/>
    <property type="match status" value="1"/>
</dbReference>
<feature type="transmembrane region" description="Helical" evidence="7">
    <location>
        <begin position="60"/>
        <end position="77"/>
    </location>
</feature>
<dbReference type="Gene3D" id="3.40.30.60">
    <property type="entry name" value="FHIPEP family, domain 1"/>
    <property type="match status" value="1"/>
</dbReference>
<dbReference type="AlphaFoldDB" id="A0A2N0BE65"/>
<dbReference type="OrthoDB" id="9759185at2"/>
<keyword evidence="5 7" id="KW-1133">Transmembrane helix</keyword>
<sequence>MEKKWWNQSDVILGIGAVAIVAMLVIPLPGFILDILIILSLAIGLLVLLTSLSVREPADFSIFPSLLLITTLYRLALNVSTTRQILSKGPAMNSHIIDAFGSFIIGSESGLSKYVVGFIIFIILVLVQVLVITKGATRISEVAARFTLDALPGKQMAIDMELSSGNINEEEAKKRRKKIEAEVDFYGSMDGASKFVQGDVRAGLIITAINLLGGVIIGASIRGESFTQAIETYGKFTIGDGLVSQIPALLTTVATGIIVTRSGSESDLATQFKSQLFSNSKVLYVVSGSLGFASLIPGLPFIPLVLLAAGVGYLGYSLEQTVKEQLESIEKKEKESGQDRKPKDFYEELRTDPIEIEVGYHLIPLVDASQGGALLDQISNLRKKFAQDNGVVIPPVRILDNLDLNPDTYSIKINGTEVGTSVVKPDKLMALNTSPGTAEPIQGEDFLEPSFGQKAKWIGAEDKAEAEAKGYTVVDASTVVVTHLKELLATHASTLLGREEVKKLLDHYKASYPTLVGELDADKPGNLGIIQQVLQNLLREGLGIRNLVPILESVANNLTKYQNPYILTELVRQSISRTVVRDYLSMDGKLRVITLESRILDRLNKSIAQDRIENRDVLSLAPDFYRRLIDGVAELYRNFRTEGKFPIFVVNREVRLPFSYLLAKEFPPRNFGVLAYEEIHSSVDSVIEAELKLPQAQTTAAAGVGEEI</sequence>
<evidence type="ECO:0000256" key="7">
    <source>
        <dbReference type="RuleBase" id="RU364093"/>
    </source>
</evidence>
<evidence type="ECO:0000256" key="6">
    <source>
        <dbReference type="ARBA" id="ARBA00023136"/>
    </source>
</evidence>
<gene>
    <name evidence="7 9" type="primary">flhA</name>
    <name evidence="8" type="ORF">CH379_006145</name>
    <name evidence="9" type="ORF">CH379_00640</name>
</gene>
<reference evidence="9" key="1">
    <citation type="submission" date="2017-07" db="EMBL/GenBank/DDBJ databases">
        <title>Leptospira spp. isolated from tropical soils.</title>
        <authorList>
            <person name="Thibeaux R."/>
            <person name="Iraola G."/>
            <person name="Ferres I."/>
            <person name="Bierque E."/>
            <person name="Girault D."/>
            <person name="Soupe-Gilbert M.-E."/>
            <person name="Picardeau M."/>
            <person name="Goarant C."/>
        </authorList>
    </citation>
    <scope>NUCLEOTIDE SEQUENCE [LARGE SCALE GENOMIC DNA]</scope>
    <source>
        <strain evidence="9">ATI7-C-A5</strain>
    </source>
</reference>
<dbReference type="GO" id="GO:0009306">
    <property type="term" value="P:protein secretion"/>
    <property type="evidence" value="ECO:0007669"/>
    <property type="project" value="InterPro"/>
</dbReference>
<dbReference type="PANTHER" id="PTHR30161:SF1">
    <property type="entry name" value="FLAGELLAR BIOSYNTHESIS PROTEIN FLHA-RELATED"/>
    <property type="match status" value="1"/>
</dbReference>